<organism evidence="1 2">
    <name type="scientific">Pseudomonas rubra</name>
    <dbReference type="NCBI Taxonomy" id="2942627"/>
    <lineage>
        <taxon>Bacteria</taxon>
        <taxon>Pseudomonadati</taxon>
        <taxon>Pseudomonadota</taxon>
        <taxon>Gammaproteobacteria</taxon>
        <taxon>Pseudomonadales</taxon>
        <taxon>Pseudomonadaceae</taxon>
        <taxon>Pseudomonas</taxon>
    </lineage>
</organism>
<name>A0ABT5P1N2_9PSED</name>
<protein>
    <submittedName>
        <fullName evidence="1">Uncharacterized protein</fullName>
    </submittedName>
</protein>
<accession>A0ABT5P1N2</accession>
<evidence type="ECO:0000313" key="1">
    <source>
        <dbReference type="EMBL" id="MDD1012185.1"/>
    </source>
</evidence>
<comment type="caution">
    <text evidence="1">The sequence shown here is derived from an EMBL/GenBank/DDBJ whole genome shotgun (WGS) entry which is preliminary data.</text>
</comment>
<proteinExistence type="predicted"/>
<dbReference type="EMBL" id="JAMDGZ010000001">
    <property type="protein sequence ID" value="MDD1012185.1"/>
    <property type="molecule type" value="Genomic_DNA"/>
</dbReference>
<gene>
    <name evidence="1" type="ORF">M5G17_00600</name>
</gene>
<sequence length="133" mass="15097">MEFRHLGNGQTFPPIAPNGRIYAVPATQENHVEIFCLTPEGIVGSGVSANWSEITGVYYDNEAWEIILRNYTGRGMRFRRGHPCFMVAEGDETILTSIQGYSIPICTMNRIYFEQTNDSCQKTTQKRTQTIKL</sequence>
<dbReference type="RefSeq" id="WP_273891100.1">
    <property type="nucleotide sequence ID" value="NZ_JAMDGP010000005.1"/>
</dbReference>
<keyword evidence="2" id="KW-1185">Reference proteome</keyword>
<reference evidence="1 2" key="1">
    <citation type="submission" date="2022-05" db="EMBL/GenBank/DDBJ databases">
        <title>Novel Pseudomonas spp. Isolated from a Rainbow Trout Aquaculture Facility.</title>
        <authorList>
            <person name="Testerman T."/>
            <person name="Graf J."/>
        </authorList>
    </citation>
    <scope>NUCLEOTIDE SEQUENCE [LARGE SCALE GENOMIC DNA]</scope>
    <source>
        <strain evidence="1 2">ID1025</strain>
    </source>
</reference>
<dbReference type="Proteomes" id="UP001148184">
    <property type="component" value="Unassembled WGS sequence"/>
</dbReference>
<evidence type="ECO:0000313" key="2">
    <source>
        <dbReference type="Proteomes" id="UP001148184"/>
    </source>
</evidence>